<sequence length="143" mass="16773">MQGSRYNVQANFLTKQKGLIKDRIDNADVDHSKWNLKYIANIIVLSLQVNSKKRKLLCSYNKQYYNNLYGKTSSHQSGIDILNYNKRQESDTSVQSKDRDRDEISSERLIAHSRHRNPVRFLTFLSMKLIGEIIVWLLKRGNK</sequence>
<proteinExistence type="predicted"/>
<accession>A0A8H3QZA9</accession>
<evidence type="ECO:0000313" key="1">
    <source>
        <dbReference type="EMBL" id="GES97713.1"/>
    </source>
</evidence>
<dbReference type="EMBL" id="BLAL01000261">
    <property type="protein sequence ID" value="GES97713.1"/>
    <property type="molecule type" value="Genomic_DNA"/>
</dbReference>
<organism evidence="1 2">
    <name type="scientific">Rhizophagus clarus</name>
    <dbReference type="NCBI Taxonomy" id="94130"/>
    <lineage>
        <taxon>Eukaryota</taxon>
        <taxon>Fungi</taxon>
        <taxon>Fungi incertae sedis</taxon>
        <taxon>Mucoromycota</taxon>
        <taxon>Glomeromycotina</taxon>
        <taxon>Glomeromycetes</taxon>
        <taxon>Glomerales</taxon>
        <taxon>Glomeraceae</taxon>
        <taxon>Rhizophagus</taxon>
    </lineage>
</organism>
<dbReference type="Proteomes" id="UP000615446">
    <property type="component" value="Unassembled WGS sequence"/>
</dbReference>
<evidence type="ECO:0000313" key="2">
    <source>
        <dbReference type="Proteomes" id="UP000615446"/>
    </source>
</evidence>
<name>A0A8H3QZA9_9GLOM</name>
<reference evidence="1" key="1">
    <citation type="submission" date="2019-10" db="EMBL/GenBank/DDBJ databases">
        <title>Conservation and host-specific expression of non-tandemly repeated heterogenous ribosome RNA gene in arbuscular mycorrhizal fungi.</title>
        <authorList>
            <person name="Maeda T."/>
            <person name="Kobayashi Y."/>
            <person name="Nakagawa T."/>
            <person name="Ezawa T."/>
            <person name="Yamaguchi K."/>
            <person name="Bino T."/>
            <person name="Nishimoto Y."/>
            <person name="Shigenobu S."/>
            <person name="Kawaguchi M."/>
        </authorList>
    </citation>
    <scope>NUCLEOTIDE SEQUENCE</scope>
    <source>
        <strain evidence="1">HR1</strain>
    </source>
</reference>
<dbReference type="AlphaFoldDB" id="A0A8H3QZA9"/>
<gene>
    <name evidence="1" type="ORF">RCL2_002429000</name>
</gene>
<comment type="caution">
    <text evidence="1">The sequence shown here is derived from an EMBL/GenBank/DDBJ whole genome shotgun (WGS) entry which is preliminary data.</text>
</comment>
<protein>
    <submittedName>
        <fullName evidence="1">Uncharacterized protein</fullName>
    </submittedName>
</protein>